<proteinExistence type="predicted"/>
<sequence>MIEDFSIQFSPLYLLMKYLAIISIYPIHKKNRCTDLELTCVLDGCVCSRLNPSVLAHQCKSDELP</sequence>
<keyword evidence="1" id="KW-0812">Transmembrane</keyword>
<evidence type="ECO:0000313" key="3">
    <source>
        <dbReference type="Proteomes" id="UP000078540"/>
    </source>
</evidence>
<organism evidence="2 3">
    <name type="scientific">Atta colombica</name>
    <dbReference type="NCBI Taxonomy" id="520822"/>
    <lineage>
        <taxon>Eukaryota</taxon>
        <taxon>Metazoa</taxon>
        <taxon>Ecdysozoa</taxon>
        <taxon>Arthropoda</taxon>
        <taxon>Hexapoda</taxon>
        <taxon>Insecta</taxon>
        <taxon>Pterygota</taxon>
        <taxon>Neoptera</taxon>
        <taxon>Endopterygota</taxon>
        <taxon>Hymenoptera</taxon>
        <taxon>Apocrita</taxon>
        <taxon>Aculeata</taxon>
        <taxon>Formicoidea</taxon>
        <taxon>Formicidae</taxon>
        <taxon>Myrmicinae</taxon>
        <taxon>Atta</taxon>
    </lineage>
</organism>
<keyword evidence="1" id="KW-1133">Transmembrane helix</keyword>
<gene>
    <name evidence="2" type="ORF">ALC53_05832</name>
</gene>
<dbReference type="AlphaFoldDB" id="A0A151I3W5"/>
<name>A0A151I3W5_9HYME</name>
<dbReference type="Proteomes" id="UP000078540">
    <property type="component" value="Unassembled WGS sequence"/>
</dbReference>
<evidence type="ECO:0000313" key="2">
    <source>
        <dbReference type="EMBL" id="KYM83718.1"/>
    </source>
</evidence>
<keyword evidence="1" id="KW-0472">Membrane</keyword>
<dbReference type="EMBL" id="KQ976482">
    <property type="protein sequence ID" value="KYM83718.1"/>
    <property type="molecule type" value="Genomic_DNA"/>
</dbReference>
<protein>
    <submittedName>
        <fullName evidence="2">Uncharacterized protein</fullName>
    </submittedName>
</protein>
<accession>A0A151I3W5</accession>
<reference evidence="2 3" key="1">
    <citation type="submission" date="2015-09" db="EMBL/GenBank/DDBJ databases">
        <title>Atta colombica WGS genome.</title>
        <authorList>
            <person name="Nygaard S."/>
            <person name="Hu H."/>
            <person name="Boomsma J."/>
            <person name="Zhang G."/>
        </authorList>
    </citation>
    <scope>NUCLEOTIDE SEQUENCE [LARGE SCALE GENOMIC DNA]</scope>
    <source>
        <strain evidence="2">Treedump-2</strain>
        <tissue evidence="2">Whole body</tissue>
    </source>
</reference>
<feature type="transmembrane region" description="Helical" evidence="1">
    <location>
        <begin position="6"/>
        <end position="27"/>
    </location>
</feature>
<keyword evidence="3" id="KW-1185">Reference proteome</keyword>
<evidence type="ECO:0000256" key="1">
    <source>
        <dbReference type="SAM" id="Phobius"/>
    </source>
</evidence>